<dbReference type="AlphaFoldDB" id="A0AAV4U0D7"/>
<sequence length="84" mass="9048">MTLTLQAQGREIVMRASFPPFNDARGHQGGDVALLCKRMPCPTDGHSANSPFGWVDAVGPSSPRALFLCPFLAHFLSSLCESMV</sequence>
<evidence type="ECO:0000313" key="1">
    <source>
        <dbReference type="EMBL" id="GIY51233.1"/>
    </source>
</evidence>
<name>A0AAV4U0D7_CAEEX</name>
<gene>
    <name evidence="1" type="ORF">CEXT_261301</name>
</gene>
<organism evidence="1 2">
    <name type="scientific">Caerostris extrusa</name>
    <name type="common">Bark spider</name>
    <name type="synonym">Caerostris bankana</name>
    <dbReference type="NCBI Taxonomy" id="172846"/>
    <lineage>
        <taxon>Eukaryota</taxon>
        <taxon>Metazoa</taxon>
        <taxon>Ecdysozoa</taxon>
        <taxon>Arthropoda</taxon>
        <taxon>Chelicerata</taxon>
        <taxon>Arachnida</taxon>
        <taxon>Araneae</taxon>
        <taxon>Araneomorphae</taxon>
        <taxon>Entelegynae</taxon>
        <taxon>Araneoidea</taxon>
        <taxon>Araneidae</taxon>
        <taxon>Caerostris</taxon>
    </lineage>
</organism>
<comment type="caution">
    <text evidence="1">The sequence shown here is derived from an EMBL/GenBank/DDBJ whole genome shotgun (WGS) entry which is preliminary data.</text>
</comment>
<dbReference type="EMBL" id="BPLR01012085">
    <property type="protein sequence ID" value="GIY51233.1"/>
    <property type="molecule type" value="Genomic_DNA"/>
</dbReference>
<protein>
    <submittedName>
        <fullName evidence="1">Uncharacterized protein</fullName>
    </submittedName>
</protein>
<dbReference type="Proteomes" id="UP001054945">
    <property type="component" value="Unassembled WGS sequence"/>
</dbReference>
<accession>A0AAV4U0D7</accession>
<proteinExistence type="predicted"/>
<reference evidence="1 2" key="1">
    <citation type="submission" date="2021-06" db="EMBL/GenBank/DDBJ databases">
        <title>Caerostris extrusa draft genome.</title>
        <authorList>
            <person name="Kono N."/>
            <person name="Arakawa K."/>
        </authorList>
    </citation>
    <scope>NUCLEOTIDE SEQUENCE [LARGE SCALE GENOMIC DNA]</scope>
</reference>
<evidence type="ECO:0000313" key="2">
    <source>
        <dbReference type="Proteomes" id="UP001054945"/>
    </source>
</evidence>
<keyword evidence="2" id="KW-1185">Reference proteome</keyword>